<evidence type="ECO:0000313" key="3">
    <source>
        <dbReference type="Proteomes" id="UP000480684"/>
    </source>
</evidence>
<dbReference type="PROSITE" id="PS51257">
    <property type="entry name" value="PROKAR_LIPOPROTEIN"/>
    <property type="match status" value="1"/>
</dbReference>
<feature type="compositionally biased region" description="Pro residues" evidence="1">
    <location>
        <begin position="59"/>
        <end position="77"/>
    </location>
</feature>
<sequence length="378" mass="39980">MPFVPRKVLVMALLPVLVGCQRMQLGLEAMGSDLDKAQARVEGRRYVPPGLNQFYGDAPMPPAADTPMEPPPPPPTEYVPFPEGRLAPEQAEILLAGDPMALRFLTLKALAQRGLLPVEEAGRRKDANLAALLPLSVSQPAAAGLEAPIPPLRQMVDKFQRLHTGPQSAALMREAERAFLADALLPERPTRRQPYSPPDIVSARKLQDRLGRLEDSGLITPEQRAGETAAIDKLVAGGTLPQELLPPPPPAPPKPKPVTAKGRGNRMPGGVSGRLEIIPSPPGVEAPKLAAGATVPAGIHLLSMGSAGHGDKAWEALVKEHPELTGLGHTVSRADLGELGVTYRLIAGPMEPAKAEVLCAALKTRGQSCTPTPFPAAP</sequence>
<feature type="compositionally biased region" description="Pro residues" evidence="1">
    <location>
        <begin position="244"/>
        <end position="256"/>
    </location>
</feature>
<keyword evidence="3" id="KW-1185">Reference proteome</keyword>
<feature type="region of interest" description="Disordered" evidence="1">
    <location>
        <begin position="239"/>
        <end position="266"/>
    </location>
</feature>
<feature type="region of interest" description="Disordered" evidence="1">
    <location>
        <begin position="59"/>
        <end position="78"/>
    </location>
</feature>
<reference evidence="2 3" key="1">
    <citation type="submission" date="2020-02" db="EMBL/GenBank/DDBJ databases">
        <authorList>
            <person name="Dziuba M."/>
            <person name="Kuznetsov B."/>
            <person name="Mardanov A."/>
            <person name="Ravin N."/>
            <person name="Grouzdev D."/>
        </authorList>
    </citation>
    <scope>NUCLEOTIDE SEQUENCE [LARGE SCALE GENOMIC DNA]</scope>
    <source>
        <strain evidence="2 3">SpK</strain>
    </source>
</reference>
<accession>A0A7C9QW04</accession>
<dbReference type="EMBL" id="JAAIYP010000044">
    <property type="protein sequence ID" value="NFV81980.1"/>
    <property type="molecule type" value="Genomic_DNA"/>
</dbReference>
<evidence type="ECO:0000313" key="2">
    <source>
        <dbReference type="EMBL" id="NFV81980.1"/>
    </source>
</evidence>
<comment type="caution">
    <text evidence="2">The sequence shown here is derived from an EMBL/GenBank/DDBJ whole genome shotgun (WGS) entry which is preliminary data.</text>
</comment>
<dbReference type="RefSeq" id="WP_163682528.1">
    <property type="nucleotide sequence ID" value="NZ_JAAIYP010000044.1"/>
</dbReference>
<dbReference type="Proteomes" id="UP000480684">
    <property type="component" value="Unassembled WGS sequence"/>
</dbReference>
<protein>
    <submittedName>
        <fullName evidence="2">SPOR domain-containing protein</fullName>
    </submittedName>
</protein>
<organism evidence="2 3">
    <name type="scientific">Magnetospirillum aberrantis SpK</name>
    <dbReference type="NCBI Taxonomy" id="908842"/>
    <lineage>
        <taxon>Bacteria</taxon>
        <taxon>Pseudomonadati</taxon>
        <taxon>Pseudomonadota</taxon>
        <taxon>Alphaproteobacteria</taxon>
        <taxon>Rhodospirillales</taxon>
        <taxon>Rhodospirillaceae</taxon>
        <taxon>Magnetospirillum</taxon>
    </lineage>
</organism>
<name>A0A7C9QW04_9PROT</name>
<evidence type="ECO:0000256" key="1">
    <source>
        <dbReference type="SAM" id="MobiDB-lite"/>
    </source>
</evidence>
<gene>
    <name evidence="2" type="ORF">G4223_17865</name>
</gene>
<dbReference type="AlphaFoldDB" id="A0A7C9QW04"/>
<proteinExistence type="predicted"/>